<keyword evidence="3" id="KW-1185">Reference proteome</keyword>
<accession>A0ABV9RWX0</accession>
<dbReference type="Proteomes" id="UP001595859">
    <property type="component" value="Unassembled WGS sequence"/>
</dbReference>
<dbReference type="RefSeq" id="WP_378054934.1">
    <property type="nucleotide sequence ID" value="NZ_JBHSIS010000002.1"/>
</dbReference>
<feature type="domain" description="DUF6895" evidence="1">
    <location>
        <begin position="16"/>
        <end position="295"/>
    </location>
</feature>
<comment type="caution">
    <text evidence="2">The sequence shown here is derived from an EMBL/GenBank/DDBJ whole genome shotgun (WGS) entry which is preliminary data.</text>
</comment>
<reference evidence="3" key="1">
    <citation type="journal article" date="2019" name="Int. J. Syst. Evol. Microbiol.">
        <title>The Global Catalogue of Microorganisms (GCM) 10K type strain sequencing project: providing services to taxonomists for standard genome sequencing and annotation.</title>
        <authorList>
            <consortium name="The Broad Institute Genomics Platform"/>
            <consortium name="The Broad Institute Genome Sequencing Center for Infectious Disease"/>
            <person name="Wu L."/>
            <person name="Ma J."/>
        </authorList>
    </citation>
    <scope>NUCLEOTIDE SEQUENCE [LARGE SCALE GENOMIC DNA]</scope>
    <source>
        <strain evidence="3">ZS-22-S1</strain>
    </source>
</reference>
<proteinExistence type="predicted"/>
<gene>
    <name evidence="2" type="ORF">ACFPCV_05680</name>
</gene>
<sequence>MTGNQVSPKVPHQVGAAALEWLATNREHFRVRADGATAFEIRERFKPVGELALISGVLLREGVAGSRQAAQIAGLLDFAWQDVLEGGDLLSRMLRDEPLSPIPMEVYVPFRELGRHHPGIEAHMRVVARTTSWRALESVPHRRLGLTRFAARAELPVYADLAGATRRTWLGQTPEPWTVEYNLAYAITHAVFHLTDWGRHPDHLPAELADYLSLWLPVWIDEWATHRHWDLLGELLVVDACLPEPALDDAVWRYFAAAQTQEGAMPVSDTMPTGSPDEVFDLVHHPTIVAAFAATMATSRALASLSGPAA</sequence>
<protein>
    <submittedName>
        <fullName evidence="2">DUF6895 family protein</fullName>
    </submittedName>
</protein>
<dbReference type="Pfam" id="PF21836">
    <property type="entry name" value="DUF6895"/>
    <property type="match status" value="1"/>
</dbReference>
<organism evidence="2 3">
    <name type="scientific">Actinophytocola glycyrrhizae</name>
    <dbReference type="NCBI Taxonomy" id="2044873"/>
    <lineage>
        <taxon>Bacteria</taxon>
        <taxon>Bacillati</taxon>
        <taxon>Actinomycetota</taxon>
        <taxon>Actinomycetes</taxon>
        <taxon>Pseudonocardiales</taxon>
        <taxon>Pseudonocardiaceae</taxon>
    </lineage>
</organism>
<dbReference type="InterPro" id="IPR054190">
    <property type="entry name" value="DUF6895"/>
</dbReference>
<dbReference type="EMBL" id="JBHSIS010000002">
    <property type="protein sequence ID" value="MFC4852986.1"/>
    <property type="molecule type" value="Genomic_DNA"/>
</dbReference>
<evidence type="ECO:0000313" key="2">
    <source>
        <dbReference type="EMBL" id="MFC4852986.1"/>
    </source>
</evidence>
<evidence type="ECO:0000259" key="1">
    <source>
        <dbReference type="Pfam" id="PF21836"/>
    </source>
</evidence>
<name>A0ABV9RWX0_9PSEU</name>
<evidence type="ECO:0000313" key="3">
    <source>
        <dbReference type="Proteomes" id="UP001595859"/>
    </source>
</evidence>